<dbReference type="GO" id="GO:0003677">
    <property type="term" value="F:DNA binding"/>
    <property type="evidence" value="ECO:0007669"/>
    <property type="project" value="UniProtKB-KW"/>
</dbReference>
<dbReference type="InterPro" id="IPR019885">
    <property type="entry name" value="Tscrpt_reg_HTH_AsnC-type_CS"/>
</dbReference>
<name>A0ABD5S3X1_9EURY</name>
<evidence type="ECO:0000256" key="3">
    <source>
        <dbReference type="ARBA" id="ARBA00023163"/>
    </source>
</evidence>
<gene>
    <name evidence="5" type="ORF">ACFQE1_18930</name>
</gene>
<accession>A0ABD5S3X1</accession>
<dbReference type="PROSITE" id="PS50956">
    <property type="entry name" value="HTH_ASNC_2"/>
    <property type="match status" value="1"/>
</dbReference>
<protein>
    <submittedName>
        <fullName evidence="5">Lrp/AsnC family transcriptional regulator</fullName>
    </submittedName>
</protein>
<feature type="domain" description="HTH asnC-type" evidence="4">
    <location>
        <begin position="29"/>
        <end position="91"/>
    </location>
</feature>
<feature type="non-terminal residue" evidence="5">
    <location>
        <position position="1"/>
    </location>
</feature>
<dbReference type="InterPro" id="IPR011991">
    <property type="entry name" value="ArsR-like_HTH"/>
</dbReference>
<dbReference type="CDD" id="cd00090">
    <property type="entry name" value="HTH_ARSR"/>
    <property type="match status" value="1"/>
</dbReference>
<keyword evidence="2" id="KW-0238">DNA-binding</keyword>
<dbReference type="InterPro" id="IPR000485">
    <property type="entry name" value="AsnC-type_HTH_dom"/>
</dbReference>
<keyword evidence="3" id="KW-0804">Transcription</keyword>
<dbReference type="PRINTS" id="PR00033">
    <property type="entry name" value="HTHASNC"/>
</dbReference>
<dbReference type="Gene3D" id="1.10.10.10">
    <property type="entry name" value="Winged helix-like DNA-binding domain superfamily/Winged helix DNA-binding domain"/>
    <property type="match status" value="1"/>
</dbReference>
<dbReference type="InterPro" id="IPR019888">
    <property type="entry name" value="Tscrpt_reg_AsnC-like"/>
</dbReference>
<dbReference type="SUPFAM" id="SSF46785">
    <property type="entry name" value="Winged helix' DNA-binding domain"/>
    <property type="match status" value="1"/>
</dbReference>
<comment type="caution">
    <text evidence="5">The sequence shown here is derived from an EMBL/GenBank/DDBJ whole genome shotgun (WGS) entry which is preliminary data.</text>
</comment>
<evidence type="ECO:0000313" key="5">
    <source>
        <dbReference type="EMBL" id="MFC6726398.1"/>
    </source>
</evidence>
<keyword evidence="1" id="KW-0805">Transcription regulation</keyword>
<evidence type="ECO:0000259" key="4">
    <source>
        <dbReference type="PROSITE" id="PS50956"/>
    </source>
</evidence>
<dbReference type="PANTHER" id="PTHR30154">
    <property type="entry name" value="LEUCINE-RESPONSIVE REGULATORY PROTEIN"/>
    <property type="match status" value="1"/>
</dbReference>
<evidence type="ECO:0000313" key="6">
    <source>
        <dbReference type="Proteomes" id="UP001596328"/>
    </source>
</evidence>
<keyword evidence="6" id="KW-1185">Reference proteome</keyword>
<dbReference type="InterPro" id="IPR036390">
    <property type="entry name" value="WH_DNA-bd_sf"/>
</dbReference>
<dbReference type="SMART" id="SM00344">
    <property type="entry name" value="HTH_ASNC"/>
    <property type="match status" value="1"/>
</dbReference>
<dbReference type="AlphaFoldDB" id="A0ABD5S3X1"/>
<evidence type="ECO:0000256" key="1">
    <source>
        <dbReference type="ARBA" id="ARBA00023015"/>
    </source>
</evidence>
<dbReference type="Pfam" id="PF13412">
    <property type="entry name" value="HTH_24"/>
    <property type="match status" value="1"/>
</dbReference>
<dbReference type="EMBL" id="JBHSWU010001087">
    <property type="protein sequence ID" value="MFC6726398.1"/>
    <property type="molecule type" value="Genomic_DNA"/>
</dbReference>
<proteinExistence type="predicted"/>
<sequence length="190" mass="20759">ASAPLSGPVRPGDFCSSERTVRTMEPSALDATDRAILHLLQQDARNYTNAAIADDVGVSATTVRNRIRDMEESGIINGYAPNIDYDEAGFDLHVLYLCETPDALDENPAERVIEMDGVVHVRKMLTGRLDLLVEAVGTSVGDVDRITGQIEAKGIDVADSNIMNKELWQPFDHFGEDAVENETGETTRPD</sequence>
<organism evidence="5 6">
    <name type="scientific">Halobium palmae</name>
    <dbReference type="NCBI Taxonomy" id="1776492"/>
    <lineage>
        <taxon>Archaea</taxon>
        <taxon>Methanobacteriati</taxon>
        <taxon>Methanobacteriota</taxon>
        <taxon>Stenosarchaea group</taxon>
        <taxon>Halobacteria</taxon>
        <taxon>Halobacteriales</taxon>
        <taxon>Haloferacaceae</taxon>
        <taxon>Halobium</taxon>
    </lineage>
</organism>
<reference evidence="5 6" key="1">
    <citation type="journal article" date="2019" name="Int. J. Syst. Evol. Microbiol.">
        <title>The Global Catalogue of Microorganisms (GCM) 10K type strain sequencing project: providing services to taxonomists for standard genome sequencing and annotation.</title>
        <authorList>
            <consortium name="The Broad Institute Genomics Platform"/>
            <consortium name="The Broad Institute Genome Sequencing Center for Infectious Disease"/>
            <person name="Wu L."/>
            <person name="Ma J."/>
        </authorList>
    </citation>
    <scope>NUCLEOTIDE SEQUENCE [LARGE SCALE GENOMIC DNA]</scope>
    <source>
        <strain evidence="5 6">NBRC 111368</strain>
    </source>
</reference>
<dbReference type="Proteomes" id="UP001596328">
    <property type="component" value="Unassembled WGS sequence"/>
</dbReference>
<dbReference type="PANTHER" id="PTHR30154:SF34">
    <property type="entry name" value="TRANSCRIPTIONAL REGULATOR AZLB"/>
    <property type="match status" value="1"/>
</dbReference>
<evidence type="ECO:0000256" key="2">
    <source>
        <dbReference type="ARBA" id="ARBA00023125"/>
    </source>
</evidence>
<dbReference type="InterPro" id="IPR036388">
    <property type="entry name" value="WH-like_DNA-bd_sf"/>
</dbReference>
<dbReference type="PROSITE" id="PS00519">
    <property type="entry name" value="HTH_ASNC_1"/>
    <property type="match status" value="1"/>
</dbReference>